<dbReference type="Gene3D" id="3.40.50.150">
    <property type="entry name" value="Vaccinia Virus protein VP39"/>
    <property type="match status" value="1"/>
</dbReference>
<dbReference type="InterPro" id="IPR029063">
    <property type="entry name" value="SAM-dependent_MTases_sf"/>
</dbReference>
<dbReference type="InterPro" id="IPR002935">
    <property type="entry name" value="SAM_O-MeTrfase"/>
</dbReference>
<reference evidence="4 5" key="1">
    <citation type="submission" date="2018-08" db="EMBL/GenBank/DDBJ databases">
        <title>Bacillus clarus sp. nov. strain PS00077A.</title>
        <authorList>
            <person name="Mendez Acevedo M."/>
            <person name="Carroll L."/>
            <person name="Mukherjee M."/>
            <person name="Wiedmann M."/>
            <person name="Kovac J."/>
        </authorList>
    </citation>
    <scope>NUCLEOTIDE SEQUENCE [LARGE SCALE GENOMIC DNA]</scope>
    <source>
        <strain evidence="4 5">PS00077A</strain>
    </source>
</reference>
<dbReference type="Proteomes" id="UP000264294">
    <property type="component" value="Unassembled WGS sequence"/>
</dbReference>
<dbReference type="EMBL" id="QVOD01000011">
    <property type="protein sequence ID" value="RFT66795.1"/>
    <property type="molecule type" value="Genomic_DNA"/>
</dbReference>
<protein>
    <recommendedName>
        <fullName evidence="6">Methyltransferase</fullName>
    </recommendedName>
</protein>
<name>A0ABX9KVU4_9BACI</name>
<proteinExistence type="predicted"/>
<keyword evidence="3" id="KW-0949">S-adenosyl-L-methionine</keyword>
<dbReference type="Pfam" id="PF01596">
    <property type="entry name" value="Methyltransf_3"/>
    <property type="match status" value="1"/>
</dbReference>
<comment type="caution">
    <text evidence="4">The sequence shown here is derived from an EMBL/GenBank/DDBJ whole genome shotgun (WGS) entry which is preliminary data.</text>
</comment>
<evidence type="ECO:0000313" key="4">
    <source>
        <dbReference type="EMBL" id="RFT66795.1"/>
    </source>
</evidence>
<accession>A0ABX9KVU4</accession>
<evidence type="ECO:0000256" key="3">
    <source>
        <dbReference type="ARBA" id="ARBA00022691"/>
    </source>
</evidence>
<gene>
    <name evidence="4" type="ORF">D0U04_11440</name>
</gene>
<evidence type="ECO:0008006" key="6">
    <source>
        <dbReference type="Google" id="ProtNLM"/>
    </source>
</evidence>
<evidence type="ECO:0000256" key="1">
    <source>
        <dbReference type="ARBA" id="ARBA00022603"/>
    </source>
</evidence>
<keyword evidence="1" id="KW-0489">Methyltransferase</keyword>
<keyword evidence="5" id="KW-1185">Reference proteome</keyword>
<keyword evidence="2" id="KW-0808">Transferase</keyword>
<organism evidence="4 5">
    <name type="scientific">Bacillus clarus</name>
    <dbReference type="NCBI Taxonomy" id="2338372"/>
    <lineage>
        <taxon>Bacteria</taxon>
        <taxon>Bacillati</taxon>
        <taxon>Bacillota</taxon>
        <taxon>Bacilli</taxon>
        <taxon>Bacillales</taxon>
        <taxon>Bacillaceae</taxon>
        <taxon>Bacillus</taxon>
        <taxon>Bacillus cereus group</taxon>
    </lineage>
</organism>
<sequence>MKKFNETVANHPRLESLLIPIGDGMTVFRVKK</sequence>
<evidence type="ECO:0000256" key="2">
    <source>
        <dbReference type="ARBA" id="ARBA00022679"/>
    </source>
</evidence>
<evidence type="ECO:0000313" key="5">
    <source>
        <dbReference type="Proteomes" id="UP000264294"/>
    </source>
</evidence>